<evidence type="ECO:0000313" key="1">
    <source>
        <dbReference type="EMBL" id="RHN56175.1"/>
    </source>
</evidence>
<sequence>MWKGLKFAKNMCFMNLIAESDTSNLILALNTHEHYSIYFFEGTLFHLCRLYY</sequence>
<proteinExistence type="predicted"/>
<organism evidence="1 2">
    <name type="scientific">Medicago truncatula</name>
    <name type="common">Barrel medic</name>
    <name type="synonym">Medicago tribuloides</name>
    <dbReference type="NCBI Taxonomy" id="3880"/>
    <lineage>
        <taxon>Eukaryota</taxon>
        <taxon>Viridiplantae</taxon>
        <taxon>Streptophyta</taxon>
        <taxon>Embryophyta</taxon>
        <taxon>Tracheophyta</taxon>
        <taxon>Spermatophyta</taxon>
        <taxon>Magnoliopsida</taxon>
        <taxon>eudicotyledons</taxon>
        <taxon>Gunneridae</taxon>
        <taxon>Pentapetalae</taxon>
        <taxon>rosids</taxon>
        <taxon>fabids</taxon>
        <taxon>Fabales</taxon>
        <taxon>Fabaceae</taxon>
        <taxon>Papilionoideae</taxon>
        <taxon>50 kb inversion clade</taxon>
        <taxon>NPAAA clade</taxon>
        <taxon>Hologalegina</taxon>
        <taxon>IRL clade</taxon>
        <taxon>Trifolieae</taxon>
        <taxon>Medicago</taxon>
    </lineage>
</organism>
<dbReference type="Proteomes" id="UP000265566">
    <property type="component" value="Chromosome 5"/>
</dbReference>
<evidence type="ECO:0000313" key="2">
    <source>
        <dbReference type="Proteomes" id="UP000265566"/>
    </source>
</evidence>
<dbReference type="AlphaFoldDB" id="A0A396HXP2"/>
<gene>
    <name evidence="1" type="ORF">MtrunA17_Chr5g0426611</name>
</gene>
<protein>
    <submittedName>
        <fullName evidence="1">Uncharacterized protein</fullName>
    </submittedName>
</protein>
<name>A0A396HXP2_MEDTR</name>
<dbReference type="Gramene" id="rna31535">
    <property type="protein sequence ID" value="RHN56175.1"/>
    <property type="gene ID" value="gene31535"/>
</dbReference>
<reference evidence="2" key="1">
    <citation type="journal article" date="2018" name="Nat. Plants">
        <title>Whole-genome landscape of Medicago truncatula symbiotic genes.</title>
        <authorList>
            <person name="Pecrix Y."/>
            <person name="Staton S.E."/>
            <person name="Sallet E."/>
            <person name="Lelandais-Briere C."/>
            <person name="Moreau S."/>
            <person name="Carrere S."/>
            <person name="Blein T."/>
            <person name="Jardinaud M.F."/>
            <person name="Latrasse D."/>
            <person name="Zouine M."/>
            <person name="Zahm M."/>
            <person name="Kreplak J."/>
            <person name="Mayjonade B."/>
            <person name="Satge C."/>
            <person name="Perez M."/>
            <person name="Cauet S."/>
            <person name="Marande W."/>
            <person name="Chantry-Darmon C."/>
            <person name="Lopez-Roques C."/>
            <person name="Bouchez O."/>
            <person name="Berard A."/>
            <person name="Debelle F."/>
            <person name="Munos S."/>
            <person name="Bendahmane A."/>
            <person name="Berges H."/>
            <person name="Niebel A."/>
            <person name="Buitink J."/>
            <person name="Frugier F."/>
            <person name="Benhamed M."/>
            <person name="Crespi M."/>
            <person name="Gouzy J."/>
            <person name="Gamas P."/>
        </authorList>
    </citation>
    <scope>NUCLEOTIDE SEQUENCE [LARGE SCALE GENOMIC DNA]</scope>
    <source>
        <strain evidence="2">cv. Jemalong A17</strain>
    </source>
</reference>
<comment type="caution">
    <text evidence="1">The sequence shown here is derived from an EMBL/GenBank/DDBJ whole genome shotgun (WGS) entry which is preliminary data.</text>
</comment>
<accession>A0A396HXP2</accession>
<dbReference type="EMBL" id="PSQE01000005">
    <property type="protein sequence ID" value="RHN56175.1"/>
    <property type="molecule type" value="Genomic_DNA"/>
</dbReference>